<protein>
    <submittedName>
        <fullName evidence="2">Fasciclin domain-containing protein</fullName>
    </submittedName>
</protein>
<reference evidence="3" key="1">
    <citation type="journal article" date="2019" name="Int. J. Syst. Evol. Microbiol.">
        <title>The Global Catalogue of Microorganisms (GCM) 10K type strain sequencing project: providing services to taxonomists for standard genome sequencing and annotation.</title>
        <authorList>
            <consortium name="The Broad Institute Genomics Platform"/>
            <consortium name="The Broad Institute Genome Sequencing Center for Infectious Disease"/>
            <person name="Wu L."/>
            <person name="Ma J."/>
        </authorList>
    </citation>
    <scope>NUCLEOTIDE SEQUENCE [LARGE SCALE GENOMIC DNA]</scope>
    <source>
        <strain evidence="3">CGMCC-1.15741</strain>
    </source>
</reference>
<gene>
    <name evidence="2" type="ORF">ACFQDM_02840</name>
</gene>
<keyword evidence="3" id="KW-1185">Reference proteome</keyword>
<dbReference type="PANTHER" id="PTHR10900:SF77">
    <property type="entry name" value="FI19380P1"/>
    <property type="match status" value="1"/>
</dbReference>
<evidence type="ECO:0000313" key="3">
    <source>
        <dbReference type="Proteomes" id="UP001596303"/>
    </source>
</evidence>
<dbReference type="InterPro" id="IPR050904">
    <property type="entry name" value="Adhesion/Biosynth-related"/>
</dbReference>
<dbReference type="SMART" id="SM00554">
    <property type="entry name" value="FAS1"/>
    <property type="match status" value="1"/>
</dbReference>
<dbReference type="Gene3D" id="2.30.180.10">
    <property type="entry name" value="FAS1 domain"/>
    <property type="match status" value="1"/>
</dbReference>
<evidence type="ECO:0000259" key="1">
    <source>
        <dbReference type="PROSITE" id="PS50213"/>
    </source>
</evidence>
<name>A0ABW1S673_9PROT</name>
<sequence length="152" mass="15804">MTNAGVTEVFANHHTEEKKDIVGVAEAAGFTTLLAAAEAAGLADTLKSDGPFTVLAPTDDAFAALGEEKIAMLLEPENKDKLAGILKYHVISGKVMSADLAGKELTTDTLNGEIDIDATSGVMVNDATVIKADVKASNGVIHVIDKVLIPEM</sequence>
<dbReference type="PANTHER" id="PTHR10900">
    <property type="entry name" value="PERIOSTIN-RELATED"/>
    <property type="match status" value="1"/>
</dbReference>
<dbReference type="Proteomes" id="UP001596303">
    <property type="component" value="Unassembled WGS sequence"/>
</dbReference>
<dbReference type="PROSITE" id="PS50213">
    <property type="entry name" value="FAS1"/>
    <property type="match status" value="1"/>
</dbReference>
<proteinExistence type="predicted"/>
<evidence type="ECO:0000313" key="2">
    <source>
        <dbReference type="EMBL" id="MFC6196994.1"/>
    </source>
</evidence>
<accession>A0ABW1S673</accession>
<dbReference type="InterPro" id="IPR036378">
    <property type="entry name" value="FAS1_dom_sf"/>
</dbReference>
<organism evidence="2 3">
    <name type="scientific">Ponticaulis profundi</name>
    <dbReference type="NCBI Taxonomy" id="2665222"/>
    <lineage>
        <taxon>Bacteria</taxon>
        <taxon>Pseudomonadati</taxon>
        <taxon>Pseudomonadota</taxon>
        <taxon>Alphaproteobacteria</taxon>
        <taxon>Hyphomonadales</taxon>
        <taxon>Hyphomonadaceae</taxon>
        <taxon>Ponticaulis</taxon>
    </lineage>
</organism>
<dbReference type="Pfam" id="PF02469">
    <property type="entry name" value="Fasciclin"/>
    <property type="match status" value="1"/>
</dbReference>
<feature type="domain" description="FAS1" evidence="1">
    <location>
        <begin position="17"/>
        <end position="148"/>
    </location>
</feature>
<dbReference type="SUPFAM" id="SSF82153">
    <property type="entry name" value="FAS1 domain"/>
    <property type="match status" value="1"/>
</dbReference>
<dbReference type="EMBL" id="JBHSSW010000003">
    <property type="protein sequence ID" value="MFC6196994.1"/>
    <property type="molecule type" value="Genomic_DNA"/>
</dbReference>
<dbReference type="RefSeq" id="WP_377375393.1">
    <property type="nucleotide sequence ID" value="NZ_JBHSSW010000003.1"/>
</dbReference>
<dbReference type="InterPro" id="IPR000782">
    <property type="entry name" value="FAS1_domain"/>
</dbReference>
<comment type="caution">
    <text evidence="2">The sequence shown here is derived from an EMBL/GenBank/DDBJ whole genome shotgun (WGS) entry which is preliminary data.</text>
</comment>